<accession>A0A7U8PXU0</accession>
<keyword evidence="3 10" id="KW-0645">Protease</keyword>
<dbReference type="Pfam" id="PF00004">
    <property type="entry name" value="AAA"/>
    <property type="match status" value="1"/>
</dbReference>
<dbReference type="PANTHER" id="PTHR10046">
    <property type="entry name" value="ATP DEPENDENT LON PROTEASE FAMILY MEMBER"/>
    <property type="match status" value="1"/>
</dbReference>
<feature type="domain" description="Lon N-terminal" evidence="19">
    <location>
        <begin position="22"/>
        <end position="215"/>
    </location>
</feature>
<evidence type="ECO:0000256" key="1">
    <source>
        <dbReference type="ARBA" id="ARBA00004496"/>
    </source>
</evidence>
<dbReference type="InterPro" id="IPR003111">
    <property type="entry name" value="Lon_prtase_N"/>
</dbReference>
<protein>
    <recommendedName>
        <fullName evidence="10 11">Lon protease</fullName>
        <ecNumber evidence="10 11">3.4.21.53</ecNumber>
    </recommendedName>
    <alternativeName>
        <fullName evidence="10">ATP-dependent protease La</fullName>
    </alternativeName>
</protein>
<proteinExistence type="evidence at transcript level"/>
<feature type="active site" evidence="10 12">
    <location>
        <position position="689"/>
    </location>
</feature>
<evidence type="ECO:0000256" key="10">
    <source>
        <dbReference type="HAMAP-Rule" id="MF_01973"/>
    </source>
</evidence>
<dbReference type="GO" id="GO:0004252">
    <property type="term" value="F:serine-type endopeptidase activity"/>
    <property type="evidence" value="ECO:0007669"/>
    <property type="project" value="UniProtKB-UniRule"/>
</dbReference>
<dbReference type="GO" id="GO:0043565">
    <property type="term" value="F:sequence-specific DNA binding"/>
    <property type="evidence" value="ECO:0007669"/>
    <property type="project" value="UniProtKB-UniRule"/>
</dbReference>
<dbReference type="Gene3D" id="1.20.5.5270">
    <property type="match status" value="1"/>
</dbReference>
<feature type="region of interest" description="Disordered" evidence="17">
    <location>
        <begin position="787"/>
        <end position="812"/>
    </location>
</feature>
<dbReference type="InterPro" id="IPR014721">
    <property type="entry name" value="Ribsml_uS5_D2-typ_fold_subgr"/>
</dbReference>
<dbReference type="SUPFAM" id="SSF52540">
    <property type="entry name" value="P-loop containing nucleoside triphosphate hydrolases"/>
    <property type="match status" value="1"/>
</dbReference>
<dbReference type="InterPro" id="IPR046336">
    <property type="entry name" value="Lon_prtase_N_sf"/>
</dbReference>
<dbReference type="SMART" id="SM00382">
    <property type="entry name" value="AAA"/>
    <property type="match status" value="1"/>
</dbReference>
<dbReference type="InterPro" id="IPR015947">
    <property type="entry name" value="PUA-like_sf"/>
</dbReference>
<evidence type="ECO:0000256" key="13">
    <source>
        <dbReference type="PIRSR" id="PIRSR001174-2"/>
    </source>
</evidence>
<evidence type="ECO:0000256" key="16">
    <source>
        <dbReference type="SAM" id="Coils"/>
    </source>
</evidence>
<dbReference type="GO" id="GO:0034605">
    <property type="term" value="P:cellular response to heat"/>
    <property type="evidence" value="ECO:0007669"/>
    <property type="project" value="UniProtKB-UniRule"/>
</dbReference>
<dbReference type="EMBL" id="EQ999582">
    <property type="protein sequence ID" value="EEY04674.1"/>
    <property type="molecule type" value="Genomic_DNA"/>
</dbReference>
<keyword evidence="2 10" id="KW-0963">Cytoplasm</keyword>
<evidence type="ECO:0000256" key="5">
    <source>
        <dbReference type="ARBA" id="ARBA00022801"/>
    </source>
</evidence>
<dbReference type="InterPro" id="IPR027417">
    <property type="entry name" value="P-loop_NTPase"/>
</dbReference>
<evidence type="ECO:0000256" key="14">
    <source>
        <dbReference type="PROSITE-ProRule" id="PRU01122"/>
    </source>
</evidence>
<evidence type="ECO:0000259" key="19">
    <source>
        <dbReference type="PROSITE" id="PS51787"/>
    </source>
</evidence>
<feature type="coiled-coil region" evidence="16">
    <location>
        <begin position="201"/>
        <end position="238"/>
    </location>
</feature>
<comment type="induction">
    <text evidence="10">By heat shock.</text>
</comment>
<dbReference type="PROSITE" id="PS51787">
    <property type="entry name" value="LON_N"/>
    <property type="match status" value="1"/>
</dbReference>
<keyword evidence="16" id="KW-0175">Coiled coil</keyword>
<dbReference type="SMART" id="SM00464">
    <property type="entry name" value="LON"/>
    <property type="match status" value="1"/>
</dbReference>
<dbReference type="Gene3D" id="3.30.230.10">
    <property type="match status" value="1"/>
</dbReference>
<dbReference type="InterPro" id="IPR020568">
    <property type="entry name" value="Ribosomal_Su5_D2-typ_SF"/>
</dbReference>
<keyword evidence="8 10" id="KW-0346">Stress response</keyword>
<organism evidence="20 21">
    <name type="scientific">Brucella neotomae 5K33</name>
    <dbReference type="NCBI Taxonomy" id="520456"/>
    <lineage>
        <taxon>Bacteria</taxon>
        <taxon>Pseudomonadati</taxon>
        <taxon>Pseudomonadota</taxon>
        <taxon>Alphaproteobacteria</taxon>
        <taxon>Hyphomicrobiales</taxon>
        <taxon>Brucellaceae</taxon>
        <taxon>Brucella/Ochrobactrum group</taxon>
        <taxon>Brucella</taxon>
    </lineage>
</organism>
<dbReference type="GO" id="GO:0005524">
    <property type="term" value="F:ATP binding"/>
    <property type="evidence" value="ECO:0007669"/>
    <property type="project" value="UniProtKB-UniRule"/>
</dbReference>
<comment type="subunit">
    <text evidence="10 11">Homohexamer. Organized in a ring with a central cavity.</text>
</comment>
<dbReference type="EC" id="3.4.21.53" evidence="10 11"/>
<name>A0A7U8PXU0_BRUNE</name>
<dbReference type="Gene3D" id="1.10.8.60">
    <property type="match status" value="1"/>
</dbReference>
<dbReference type="AlphaFoldDB" id="A0A7U8PXU0"/>
<dbReference type="Pfam" id="PF02190">
    <property type="entry name" value="LON_substr_bdg"/>
    <property type="match status" value="1"/>
</dbReference>
<dbReference type="PROSITE" id="PS51786">
    <property type="entry name" value="LON_PROTEOLYTIC"/>
    <property type="match status" value="1"/>
</dbReference>
<keyword evidence="6 10" id="KW-0720">Serine protease</keyword>
<keyword evidence="5 10" id="KW-0378">Hydrolase</keyword>
<feature type="active site" evidence="10 12">
    <location>
        <position position="732"/>
    </location>
</feature>
<reference evidence="20 21" key="1">
    <citation type="submission" date="2009-01" db="EMBL/GenBank/DDBJ databases">
        <title>The Genome Sequence of Brucella neotomae 5K33.</title>
        <authorList>
            <consortium name="The Broad Institute Genome Sequencing Platform"/>
            <person name="Ward D."/>
            <person name="Young S.K."/>
            <person name="Kodira C.D."/>
            <person name="Zeng Q."/>
            <person name="Koehrsen M."/>
            <person name="Alvarado L."/>
            <person name="Berlin A."/>
            <person name="Borenstein D."/>
            <person name="Chen Z."/>
            <person name="Engels R."/>
            <person name="Freedman E."/>
            <person name="Gellesch M."/>
            <person name="Goldberg J."/>
            <person name="Griggs A."/>
            <person name="Gujja S."/>
            <person name="Heiman D."/>
            <person name="Hepburn T."/>
            <person name="Howarth C."/>
            <person name="Jen D."/>
            <person name="Larson L."/>
            <person name="Lewis B."/>
            <person name="Mehta T."/>
            <person name="Park D."/>
            <person name="Pearson M."/>
            <person name="Roberts A."/>
            <person name="Saif S."/>
            <person name="Shea T."/>
            <person name="Shenoy N."/>
            <person name="Sisk P."/>
            <person name="Stolte C."/>
            <person name="Sykes S."/>
            <person name="Walk T."/>
            <person name="White J."/>
            <person name="Yandava C."/>
            <person name="Whatmore A.M."/>
            <person name="Perrett L.L."/>
            <person name="O'Callaghan D."/>
            <person name="Nusbaum C."/>
            <person name="Galagan J."/>
            <person name="Birren B."/>
        </authorList>
    </citation>
    <scope>NUCLEOTIDE SEQUENCE [LARGE SCALE GENOMIC DNA]</scope>
    <source>
        <strain evidence="20 21">5K33</strain>
    </source>
</reference>
<dbReference type="CDD" id="cd19500">
    <property type="entry name" value="RecA-like_Lon"/>
    <property type="match status" value="1"/>
</dbReference>
<dbReference type="Pfam" id="PF05362">
    <property type="entry name" value="Lon_C"/>
    <property type="match status" value="1"/>
</dbReference>
<evidence type="ECO:0000256" key="4">
    <source>
        <dbReference type="ARBA" id="ARBA00022741"/>
    </source>
</evidence>
<dbReference type="SUPFAM" id="SSF88697">
    <property type="entry name" value="PUA domain-like"/>
    <property type="match status" value="1"/>
</dbReference>
<dbReference type="GO" id="GO:0004176">
    <property type="term" value="F:ATP-dependent peptidase activity"/>
    <property type="evidence" value="ECO:0007669"/>
    <property type="project" value="UniProtKB-UniRule"/>
</dbReference>
<evidence type="ECO:0000256" key="6">
    <source>
        <dbReference type="ARBA" id="ARBA00022825"/>
    </source>
</evidence>
<keyword evidence="7 10" id="KW-0067">ATP-binding</keyword>
<evidence type="ECO:0000256" key="2">
    <source>
        <dbReference type="ARBA" id="ARBA00022490"/>
    </source>
</evidence>
<comment type="similarity">
    <text evidence="10 11 14 15">Belongs to the peptidase S16 family.</text>
</comment>
<evidence type="ECO:0000256" key="15">
    <source>
        <dbReference type="RuleBase" id="RU000591"/>
    </source>
</evidence>
<gene>
    <name evidence="10" type="primary">lon</name>
    <name evidence="20" type="ORF">BANG_01385</name>
</gene>
<dbReference type="NCBIfam" id="TIGR00763">
    <property type="entry name" value="lon"/>
    <property type="match status" value="1"/>
</dbReference>
<dbReference type="GO" id="GO:0006515">
    <property type="term" value="P:protein quality control for misfolded or incompletely synthesized proteins"/>
    <property type="evidence" value="ECO:0007669"/>
    <property type="project" value="UniProtKB-UniRule"/>
</dbReference>
<dbReference type="FunFam" id="1.20.5.5270:FF:000002">
    <property type="entry name" value="Lon protease homolog"/>
    <property type="match status" value="1"/>
</dbReference>
<dbReference type="InterPro" id="IPR008268">
    <property type="entry name" value="Peptidase_S16_AS"/>
</dbReference>
<feature type="binding site" evidence="10 13">
    <location>
        <begin position="367"/>
        <end position="374"/>
    </location>
    <ligand>
        <name>ATP</name>
        <dbReference type="ChEBI" id="CHEBI:30616"/>
    </ligand>
</feature>
<dbReference type="InterPro" id="IPR003593">
    <property type="entry name" value="AAA+_ATPase"/>
</dbReference>
<evidence type="ECO:0000313" key="21">
    <source>
        <dbReference type="Proteomes" id="UP000005727"/>
    </source>
</evidence>
<dbReference type="SUPFAM" id="SSF54211">
    <property type="entry name" value="Ribosomal protein S5 domain 2-like"/>
    <property type="match status" value="1"/>
</dbReference>
<sequence length="812" mass="89797">MTGIEQKTPVGGSETGGADGLYAVLPLRDIVVFPHMIVPLFVGREKSIRALEEVMGVDKQILLATQKNAADDDPAPDAIYEIGTIANVLQLLKLPDGTVKVLVEGTARAKISKFTDREDYHEAYAAALQEPEEDAVEIEALARSVVSDFENYVKLNKKISPEVVGAASQIHDYSKLADTVASHLAIKIPEKQEMLSVLSVRERLEKALSFMEAEISVLQVEKRIRSRVKRQMEKTQREYYLNEQMKAIQKELGDSEDGRDEVAEIEERITKTKLSKEAREKALAELKKLRSMSPMSAEATVVRNYLDWLLSIPWGKKSKVKQDLNFAQEVLDAEHFGLGKVKERIVEYLAVQARSTKIKGPILCLVGPPGVGKTSLARSIAKATGREYVRMSLGGVRDEAEIRGHRRTYIGSMPGKVIQSMKKAKKSNPLFLLDEIDKMGQDFRGDPSSATLEVLDPEQNATFMDHYLEVEYDLSNVMFVTTANTINIPGPLLDRMEIIRIAGYTEDEKLEIAKRHLLPKAIKDHALQPKEFSVTEDALRNVIRHYTREAGVRSLEREVMTLARKAVTEILKTKNKSVKITDKNLSDYLGVEKFRFGQIDGEDQVGVVTGLAWTEVGGELLTIEGVMMPGKGRMTVTGNLRDVMKESISAAASYVRSRAIDFGIEPPLFDKRDIHVHVPEGATPKDGPSAGIAMVTAIVSVLTGIPVRKDIAMTGEVTLRGRVLPIGGLKEKLLAALRGGIKKVLIPEENAKDLAEIPDNVKNNLEIVPVSRVGEVLKHALVRQPEPIEWTEQENPTAVPPVEDEAGASLAH</sequence>
<dbReference type="FunFam" id="3.40.50.300:FF:000021">
    <property type="entry name" value="Lon protease homolog"/>
    <property type="match status" value="1"/>
</dbReference>
<dbReference type="GO" id="GO:0016887">
    <property type="term" value="F:ATP hydrolysis activity"/>
    <property type="evidence" value="ECO:0007669"/>
    <property type="project" value="UniProtKB-UniRule"/>
</dbReference>
<dbReference type="NCBIfam" id="NF008053">
    <property type="entry name" value="PRK10787.1"/>
    <property type="match status" value="1"/>
</dbReference>
<keyword evidence="21" id="KW-1185">Reference proteome</keyword>
<dbReference type="Gene3D" id="1.20.58.1480">
    <property type="match status" value="1"/>
</dbReference>
<dbReference type="InterPro" id="IPR004815">
    <property type="entry name" value="Lon_bac/euk-typ"/>
</dbReference>
<evidence type="ECO:0000313" key="20">
    <source>
        <dbReference type="EMBL" id="EEY04674.1"/>
    </source>
</evidence>
<dbReference type="GO" id="GO:0005737">
    <property type="term" value="C:cytoplasm"/>
    <property type="evidence" value="ECO:0007669"/>
    <property type="project" value="UniProtKB-SubCell"/>
</dbReference>
<evidence type="ECO:0000256" key="8">
    <source>
        <dbReference type="ARBA" id="ARBA00023016"/>
    </source>
</evidence>
<dbReference type="Gene3D" id="2.30.130.40">
    <property type="entry name" value="LON domain-like"/>
    <property type="match status" value="1"/>
</dbReference>
<evidence type="ECO:0000256" key="9">
    <source>
        <dbReference type="ARBA" id="ARBA00050665"/>
    </source>
</evidence>
<dbReference type="InterPro" id="IPR027065">
    <property type="entry name" value="Lon_Prtase"/>
</dbReference>
<comment type="subcellular location">
    <subcellularLocation>
        <location evidence="1 10 11">Cytoplasm</location>
    </subcellularLocation>
</comment>
<evidence type="ECO:0000256" key="7">
    <source>
        <dbReference type="ARBA" id="ARBA00022840"/>
    </source>
</evidence>
<dbReference type="FunFam" id="3.30.230.10:FF:000010">
    <property type="entry name" value="Lon protease"/>
    <property type="match status" value="1"/>
</dbReference>
<dbReference type="InterPro" id="IPR054594">
    <property type="entry name" value="Lon_lid"/>
</dbReference>
<feature type="domain" description="Lon proteolytic" evidence="18">
    <location>
        <begin position="602"/>
        <end position="783"/>
    </location>
</feature>
<evidence type="ECO:0000256" key="11">
    <source>
        <dbReference type="PIRNR" id="PIRNR001174"/>
    </source>
</evidence>
<evidence type="ECO:0000259" key="18">
    <source>
        <dbReference type="PROSITE" id="PS51786"/>
    </source>
</evidence>
<dbReference type="InterPro" id="IPR027543">
    <property type="entry name" value="Lon_bac"/>
</dbReference>
<keyword evidence="4 10" id="KW-0547">Nucleotide-binding</keyword>
<dbReference type="Pfam" id="PF22667">
    <property type="entry name" value="Lon_lid"/>
    <property type="match status" value="1"/>
</dbReference>
<dbReference type="InterPro" id="IPR008269">
    <property type="entry name" value="Lon_proteolytic"/>
</dbReference>
<dbReference type="HAMAP" id="MF_01973">
    <property type="entry name" value="lon_bact"/>
    <property type="match status" value="1"/>
</dbReference>
<dbReference type="Proteomes" id="UP000005727">
    <property type="component" value="Unassembled WGS sequence"/>
</dbReference>
<dbReference type="PIRSF" id="PIRSF001174">
    <property type="entry name" value="Lon_proteas"/>
    <property type="match status" value="1"/>
</dbReference>
<dbReference type="PRINTS" id="PR00830">
    <property type="entry name" value="ENDOLAPTASE"/>
</dbReference>
<evidence type="ECO:0000256" key="12">
    <source>
        <dbReference type="PIRSR" id="PIRSR001174-1"/>
    </source>
</evidence>
<dbReference type="PROSITE" id="PS01046">
    <property type="entry name" value="LON_SER"/>
    <property type="match status" value="1"/>
</dbReference>
<dbReference type="InterPro" id="IPR003959">
    <property type="entry name" value="ATPase_AAA_core"/>
</dbReference>
<dbReference type="RefSeq" id="WP_004688399.1">
    <property type="nucleotide sequence ID" value="NZ_AZBJ02000058.1"/>
</dbReference>
<comment type="catalytic activity">
    <reaction evidence="9 10 11 14">
        <text>Hydrolysis of proteins in presence of ATP.</text>
        <dbReference type="EC" id="3.4.21.53"/>
    </reaction>
</comment>
<evidence type="ECO:0000256" key="17">
    <source>
        <dbReference type="SAM" id="MobiDB-lite"/>
    </source>
</evidence>
<comment type="function">
    <text evidence="10">ATP-dependent serine protease that mediates the selective degradation of mutant and abnormal proteins as well as certain short-lived regulatory proteins. Required for cellular homeostasis and for survival from DNA damage and developmental changes induced by stress. Degrades polypeptides processively to yield small peptide fragments that are 5 to 10 amino acids long. Binds to DNA in a double-stranded, site-specific manner.</text>
</comment>
<evidence type="ECO:0000256" key="3">
    <source>
        <dbReference type="ARBA" id="ARBA00022670"/>
    </source>
</evidence>
<dbReference type="Gene3D" id="3.40.50.300">
    <property type="entry name" value="P-loop containing nucleotide triphosphate hydrolases"/>
    <property type="match status" value="1"/>
</dbReference>